<dbReference type="GeneID" id="68872700"/>
<feature type="domain" description="Nitrite/Sulfite reductase ferredoxin-like" evidence="8">
    <location>
        <begin position="20"/>
        <end position="82"/>
    </location>
</feature>
<dbReference type="EMBL" id="JAMD01000007">
    <property type="protein sequence ID" value="KEJ95283.1"/>
    <property type="molecule type" value="Genomic_DNA"/>
</dbReference>
<dbReference type="OrthoDB" id="7459360at2"/>
<dbReference type="GO" id="GO:0020037">
    <property type="term" value="F:heme binding"/>
    <property type="evidence" value="ECO:0007669"/>
    <property type="project" value="InterPro"/>
</dbReference>
<sequence>MTTPPTVKGWCPGAYRPMMSEDGLVVRVRPRLARLTADQTAGLCDIAVDHGSGHIDLTNRANLQIRGVAEADFDTVLAGLGALGLLDEDPAQESRRNILVAPFWTKGDATARLAQSLLDHLADLPELPAKVGFAVDCDPAGPQLVGCSADIRIEQGQAGLILRADGAQGGRAVSEETANTALTEMAVWLADHLTPQARRMAAVCNRVALPSDWTNAQPRPPAARPAIGPHALGALVGAPFGQIDAHALRQCLKRADGIRLTPWRAFLLEGAAMPTSSAFVTAPGDPLMRVDACPGAPFCPSATVETRDLARTLAPRIRGSLHVSGCSKGCARKQSADLTLVGRDGKFDLVQAGNASDTPHKTGLKPDDVMTGEF</sequence>
<protein>
    <submittedName>
        <fullName evidence="9">Cobalamin biosynthesis protein CobG</fullName>
    </submittedName>
</protein>
<keyword evidence="2" id="KW-0349">Heme</keyword>
<dbReference type="PROSITE" id="PS00365">
    <property type="entry name" value="NIR_SIR"/>
    <property type="match status" value="1"/>
</dbReference>
<evidence type="ECO:0000256" key="5">
    <source>
        <dbReference type="ARBA" id="ARBA00023004"/>
    </source>
</evidence>
<evidence type="ECO:0000256" key="3">
    <source>
        <dbReference type="ARBA" id="ARBA00022723"/>
    </source>
</evidence>
<evidence type="ECO:0000256" key="2">
    <source>
        <dbReference type="ARBA" id="ARBA00022617"/>
    </source>
</evidence>
<dbReference type="GO" id="GO:0046872">
    <property type="term" value="F:metal ion binding"/>
    <property type="evidence" value="ECO:0007669"/>
    <property type="project" value="UniProtKB-KW"/>
</dbReference>
<evidence type="ECO:0000256" key="4">
    <source>
        <dbReference type="ARBA" id="ARBA00023002"/>
    </source>
</evidence>
<evidence type="ECO:0000313" key="9">
    <source>
        <dbReference type="EMBL" id="KEJ95283.1"/>
    </source>
</evidence>
<feature type="region of interest" description="Disordered" evidence="7">
    <location>
        <begin position="352"/>
        <end position="374"/>
    </location>
</feature>
<dbReference type="InterPro" id="IPR006066">
    <property type="entry name" value="NO2/SO3_Rdtase_FeS/sirohaem_BS"/>
</dbReference>
<evidence type="ECO:0000259" key="8">
    <source>
        <dbReference type="Pfam" id="PF03460"/>
    </source>
</evidence>
<dbReference type="GO" id="GO:0016491">
    <property type="term" value="F:oxidoreductase activity"/>
    <property type="evidence" value="ECO:0007669"/>
    <property type="project" value="UniProtKB-KW"/>
</dbReference>
<dbReference type="RefSeq" id="WP_037927413.1">
    <property type="nucleotide sequence ID" value="NZ_CP054606.1"/>
</dbReference>
<dbReference type="InterPro" id="IPR051329">
    <property type="entry name" value="NIR_SIR_4Fe-4S"/>
</dbReference>
<dbReference type="Proteomes" id="UP000027746">
    <property type="component" value="Unassembled WGS sequence"/>
</dbReference>
<keyword evidence="4" id="KW-0560">Oxidoreductase</keyword>
<evidence type="ECO:0000256" key="7">
    <source>
        <dbReference type="SAM" id="MobiDB-lite"/>
    </source>
</evidence>
<keyword evidence="6" id="KW-0411">Iron-sulfur</keyword>
<accession>A0A073IY33</accession>
<comment type="caution">
    <text evidence="9">The sequence shown here is derived from an EMBL/GenBank/DDBJ whole genome shotgun (WGS) entry which is preliminary data.</text>
</comment>
<dbReference type="PANTHER" id="PTHR32439:SF9">
    <property type="entry name" value="BLR3264 PROTEIN"/>
    <property type="match status" value="1"/>
</dbReference>
<name>A0A073IY33_9RHOB</name>
<keyword evidence="10" id="KW-1185">Reference proteome</keyword>
<reference evidence="9 10" key="1">
    <citation type="submission" date="2014-01" db="EMBL/GenBank/DDBJ databases">
        <title>Sulfitobacter sp. H3 (MCCC 1A00686) Genome Sequencing.</title>
        <authorList>
            <person name="Lai Q."/>
            <person name="Hong Z."/>
        </authorList>
    </citation>
    <scope>NUCLEOTIDE SEQUENCE [LARGE SCALE GENOMIC DNA]</scope>
    <source>
        <strain evidence="9 10">H3</strain>
    </source>
</reference>
<gene>
    <name evidence="9" type="ORF">SUH3_22420</name>
</gene>
<evidence type="ECO:0000256" key="1">
    <source>
        <dbReference type="ARBA" id="ARBA00022485"/>
    </source>
</evidence>
<dbReference type="SUPFAM" id="SSF56014">
    <property type="entry name" value="Nitrite and sulphite reductase 4Fe-4S domain-like"/>
    <property type="match status" value="1"/>
</dbReference>
<dbReference type="InterPro" id="IPR005117">
    <property type="entry name" value="NiRdtase/SiRdtase_haem-b_fer"/>
</dbReference>
<dbReference type="InterPro" id="IPR045854">
    <property type="entry name" value="NO2/SO3_Rdtase_4Fe4S_sf"/>
</dbReference>
<evidence type="ECO:0000256" key="6">
    <source>
        <dbReference type="ARBA" id="ARBA00023014"/>
    </source>
</evidence>
<dbReference type="Gene3D" id="3.90.480.10">
    <property type="entry name" value="Sulfite Reductase Hemoprotein,Domain 2"/>
    <property type="match status" value="1"/>
</dbReference>
<keyword evidence="3" id="KW-0479">Metal-binding</keyword>
<feature type="compositionally biased region" description="Basic and acidic residues" evidence="7">
    <location>
        <begin position="358"/>
        <end position="368"/>
    </location>
</feature>
<keyword evidence="5" id="KW-0408">Iron</keyword>
<dbReference type="Gene3D" id="3.30.413.10">
    <property type="entry name" value="Sulfite Reductase Hemoprotein, domain 1"/>
    <property type="match status" value="2"/>
</dbReference>
<dbReference type="InterPro" id="IPR036136">
    <property type="entry name" value="Nit/Sulf_reduc_fer-like_dom_sf"/>
</dbReference>
<proteinExistence type="predicted"/>
<dbReference type="PANTHER" id="PTHR32439">
    <property type="entry name" value="FERREDOXIN--NITRITE REDUCTASE, CHLOROPLASTIC"/>
    <property type="match status" value="1"/>
</dbReference>
<keyword evidence="1" id="KW-0004">4Fe-4S</keyword>
<evidence type="ECO:0000313" key="10">
    <source>
        <dbReference type="Proteomes" id="UP000027746"/>
    </source>
</evidence>
<dbReference type="Pfam" id="PF03460">
    <property type="entry name" value="NIR_SIR_ferr"/>
    <property type="match status" value="1"/>
</dbReference>
<dbReference type="SUPFAM" id="SSF55124">
    <property type="entry name" value="Nitrite/Sulfite reductase N-terminal domain-like"/>
    <property type="match status" value="1"/>
</dbReference>
<organism evidence="9 10">
    <name type="scientific">Pseudosulfitobacter pseudonitzschiae</name>
    <dbReference type="NCBI Taxonomy" id="1402135"/>
    <lineage>
        <taxon>Bacteria</taxon>
        <taxon>Pseudomonadati</taxon>
        <taxon>Pseudomonadota</taxon>
        <taxon>Alphaproteobacteria</taxon>
        <taxon>Rhodobacterales</taxon>
        <taxon>Roseobacteraceae</taxon>
        <taxon>Pseudosulfitobacter</taxon>
    </lineage>
</organism>
<dbReference type="AlphaFoldDB" id="A0A073IY33"/>
<dbReference type="GO" id="GO:0051539">
    <property type="term" value="F:4 iron, 4 sulfur cluster binding"/>
    <property type="evidence" value="ECO:0007669"/>
    <property type="project" value="UniProtKB-KW"/>
</dbReference>